<dbReference type="Proteomes" id="UP000295301">
    <property type="component" value="Unassembled WGS sequence"/>
</dbReference>
<dbReference type="Gene3D" id="1.10.760.10">
    <property type="entry name" value="Cytochrome c-like domain"/>
    <property type="match status" value="1"/>
</dbReference>
<evidence type="ECO:0000256" key="1">
    <source>
        <dbReference type="ARBA" id="ARBA00004162"/>
    </source>
</evidence>
<evidence type="ECO:0000256" key="4">
    <source>
        <dbReference type="ARBA" id="ARBA00022617"/>
    </source>
</evidence>
<evidence type="ECO:0000313" key="14">
    <source>
        <dbReference type="Proteomes" id="UP000295301"/>
    </source>
</evidence>
<dbReference type="GO" id="GO:0009055">
    <property type="term" value="F:electron transfer activity"/>
    <property type="evidence" value="ECO:0007669"/>
    <property type="project" value="InterPro"/>
</dbReference>
<dbReference type="GO" id="GO:0046872">
    <property type="term" value="F:metal ion binding"/>
    <property type="evidence" value="ECO:0007669"/>
    <property type="project" value="UniProtKB-KW"/>
</dbReference>
<evidence type="ECO:0000256" key="9">
    <source>
        <dbReference type="ARBA" id="ARBA00023004"/>
    </source>
</evidence>
<proteinExistence type="predicted"/>
<dbReference type="FunFam" id="1.10.760.10:FF:000026">
    <property type="entry name" value="Cytochrome C, membrane-bound"/>
    <property type="match status" value="1"/>
</dbReference>
<evidence type="ECO:0000256" key="8">
    <source>
        <dbReference type="ARBA" id="ARBA00022989"/>
    </source>
</evidence>
<dbReference type="EMBL" id="SMUV01000073">
    <property type="protein sequence ID" value="TDK42334.1"/>
    <property type="molecule type" value="Genomic_DNA"/>
</dbReference>
<keyword evidence="6 11" id="KW-0479">Metal-binding</keyword>
<dbReference type="InterPro" id="IPR036909">
    <property type="entry name" value="Cyt_c-like_dom_sf"/>
</dbReference>
<evidence type="ECO:0000256" key="6">
    <source>
        <dbReference type="ARBA" id="ARBA00022723"/>
    </source>
</evidence>
<dbReference type="AlphaFoldDB" id="A0A4R5UT55"/>
<evidence type="ECO:0000256" key="5">
    <source>
        <dbReference type="ARBA" id="ARBA00022692"/>
    </source>
</evidence>
<evidence type="ECO:0000256" key="7">
    <source>
        <dbReference type="ARBA" id="ARBA00022982"/>
    </source>
</evidence>
<dbReference type="InterPro" id="IPR002327">
    <property type="entry name" value="Cyt_c_1A/1B"/>
</dbReference>
<organism evidence="13 14">
    <name type="scientific">Antarcticimicrobium luteum</name>
    <dbReference type="NCBI Taxonomy" id="2547397"/>
    <lineage>
        <taxon>Bacteria</taxon>
        <taxon>Pseudomonadati</taxon>
        <taxon>Pseudomonadota</taxon>
        <taxon>Alphaproteobacteria</taxon>
        <taxon>Rhodobacterales</taxon>
        <taxon>Paracoccaceae</taxon>
        <taxon>Antarcticimicrobium</taxon>
    </lineage>
</organism>
<dbReference type="SUPFAM" id="SSF46626">
    <property type="entry name" value="Cytochrome c"/>
    <property type="match status" value="1"/>
</dbReference>
<gene>
    <name evidence="13" type="ORF">E1832_19550</name>
</gene>
<keyword evidence="8" id="KW-1133">Transmembrane helix</keyword>
<keyword evidence="3" id="KW-1003">Cell membrane</keyword>
<dbReference type="InterPro" id="IPR009056">
    <property type="entry name" value="Cyt_c-like_dom"/>
</dbReference>
<feature type="domain" description="Cytochrome c" evidence="12">
    <location>
        <begin position="67"/>
        <end position="166"/>
    </location>
</feature>
<dbReference type="PROSITE" id="PS51007">
    <property type="entry name" value="CYTC"/>
    <property type="match status" value="1"/>
</dbReference>
<evidence type="ECO:0000259" key="12">
    <source>
        <dbReference type="PROSITE" id="PS51007"/>
    </source>
</evidence>
<reference evidence="13 14" key="1">
    <citation type="submission" date="2019-03" db="EMBL/GenBank/DDBJ databases">
        <title>Ruegeria lutea sp. nov., a novel strain, isolated from marine sediment, the Masan Bay, South Korea.</title>
        <authorList>
            <person name="Kim J."/>
            <person name="Kim D.-Y."/>
            <person name="Lee S.-S."/>
        </authorList>
    </citation>
    <scope>NUCLEOTIDE SEQUENCE [LARGE SCALE GENOMIC DNA]</scope>
    <source>
        <strain evidence="13 14">318-1</strain>
    </source>
</reference>
<evidence type="ECO:0000256" key="2">
    <source>
        <dbReference type="ARBA" id="ARBA00022448"/>
    </source>
</evidence>
<accession>A0A4R5UT55</accession>
<dbReference type="RefSeq" id="WP_133361462.1">
    <property type="nucleotide sequence ID" value="NZ_SMUV01000073.1"/>
</dbReference>
<evidence type="ECO:0000256" key="10">
    <source>
        <dbReference type="ARBA" id="ARBA00023136"/>
    </source>
</evidence>
<name>A0A4R5UT55_9RHOB</name>
<comment type="caution">
    <text evidence="13">The sequence shown here is derived from an EMBL/GenBank/DDBJ whole genome shotgun (WGS) entry which is preliminary data.</text>
</comment>
<dbReference type="OrthoDB" id="9805828at2"/>
<evidence type="ECO:0000256" key="11">
    <source>
        <dbReference type="PROSITE-ProRule" id="PRU00433"/>
    </source>
</evidence>
<dbReference type="GO" id="GO:0020037">
    <property type="term" value="F:heme binding"/>
    <property type="evidence" value="ECO:0007669"/>
    <property type="project" value="InterPro"/>
</dbReference>
<dbReference type="GO" id="GO:0005886">
    <property type="term" value="C:plasma membrane"/>
    <property type="evidence" value="ECO:0007669"/>
    <property type="project" value="UniProtKB-SubCell"/>
</dbReference>
<dbReference type="PANTHER" id="PTHR11961">
    <property type="entry name" value="CYTOCHROME C"/>
    <property type="match status" value="1"/>
</dbReference>
<protein>
    <submittedName>
        <fullName evidence="13">Cytochrome c family protein</fullName>
    </submittedName>
</protein>
<keyword evidence="5" id="KW-0812">Transmembrane</keyword>
<evidence type="ECO:0000256" key="3">
    <source>
        <dbReference type="ARBA" id="ARBA00022475"/>
    </source>
</evidence>
<dbReference type="Pfam" id="PF00034">
    <property type="entry name" value="Cytochrom_C"/>
    <property type="match status" value="1"/>
</dbReference>
<sequence length="167" mass="17508">MFDTMTVTKAAAGFLGAFLVLLLAKWAAEGIYHTGTHGEASYVIETEDAGATEEVAEVSFDELMASADPAKGAKVFKKCQACHKIEPGANATGPTLYGVVGRTVASVDGFGYSAPMIDHGGDWTPEVLDEFLAKPSAAVPGTAMSFAGLKKQDDRVNVIAYLDSLDN</sequence>
<keyword evidence="2" id="KW-0813">Transport</keyword>
<comment type="subcellular location">
    <subcellularLocation>
        <location evidence="1">Cell membrane</location>
        <topology evidence="1">Single-pass membrane protein</topology>
    </subcellularLocation>
</comment>
<keyword evidence="14" id="KW-1185">Reference proteome</keyword>
<keyword evidence="10" id="KW-0472">Membrane</keyword>
<keyword evidence="4 11" id="KW-0349">Heme</keyword>
<keyword evidence="7" id="KW-0249">Electron transport</keyword>
<evidence type="ECO:0000313" key="13">
    <source>
        <dbReference type="EMBL" id="TDK42334.1"/>
    </source>
</evidence>
<keyword evidence="9 11" id="KW-0408">Iron</keyword>
<dbReference type="PRINTS" id="PR00604">
    <property type="entry name" value="CYTCHRMECIAB"/>
</dbReference>